<proteinExistence type="predicted"/>
<organism evidence="1 2">
    <name type="scientific">Vaccinium darrowii</name>
    <dbReference type="NCBI Taxonomy" id="229202"/>
    <lineage>
        <taxon>Eukaryota</taxon>
        <taxon>Viridiplantae</taxon>
        <taxon>Streptophyta</taxon>
        <taxon>Embryophyta</taxon>
        <taxon>Tracheophyta</taxon>
        <taxon>Spermatophyta</taxon>
        <taxon>Magnoliopsida</taxon>
        <taxon>eudicotyledons</taxon>
        <taxon>Gunneridae</taxon>
        <taxon>Pentapetalae</taxon>
        <taxon>asterids</taxon>
        <taxon>Ericales</taxon>
        <taxon>Ericaceae</taxon>
        <taxon>Vaccinioideae</taxon>
        <taxon>Vaccinieae</taxon>
        <taxon>Vaccinium</taxon>
    </lineage>
</organism>
<reference evidence="1 2" key="1">
    <citation type="journal article" date="2021" name="Hortic Res">
        <title>High-quality reference genome and annotation aids understanding of berry development for evergreen blueberry (Vaccinium darrowii).</title>
        <authorList>
            <person name="Yu J."/>
            <person name="Hulse-Kemp A.M."/>
            <person name="Babiker E."/>
            <person name="Staton M."/>
        </authorList>
    </citation>
    <scope>NUCLEOTIDE SEQUENCE [LARGE SCALE GENOMIC DNA]</scope>
    <source>
        <strain evidence="2">cv. NJ 8807/NJ 8810</strain>
        <tissue evidence="1">Young leaf</tissue>
    </source>
</reference>
<evidence type="ECO:0000313" key="1">
    <source>
        <dbReference type="EMBL" id="KAH7850405.1"/>
    </source>
</evidence>
<sequence length="266" mass="28725">MYSQMLCGLFQNNEVLLVGAIFASGFIRTIRFLEKHWPLLCNDIRTGTLNPLITDPLVREAVTRILEPDPKLADFIEGECRRESSRGIITRLWPNTYQPLRSGAGICFSLFDLDFSQFPLLPPALALLGLVLPPLSGALFPCLATPTPFSLLGLWQPVVGSMGSSLGTIRSQRAWWLMTVGGGVVLCHFIAVRASASPCSTSASPYFPCCHQLGSLGPWFAAAVWCGVSLSCYSDAIFTLGALAAGGGFVGFISWDNLVCSTALWS</sequence>
<gene>
    <name evidence="1" type="ORF">Vadar_032396</name>
</gene>
<name>A0ACB7YA03_9ERIC</name>
<evidence type="ECO:0000313" key="2">
    <source>
        <dbReference type="Proteomes" id="UP000828048"/>
    </source>
</evidence>
<accession>A0ACB7YA03</accession>
<keyword evidence="2" id="KW-1185">Reference proteome</keyword>
<comment type="caution">
    <text evidence="1">The sequence shown here is derived from an EMBL/GenBank/DDBJ whole genome shotgun (WGS) entry which is preliminary data.</text>
</comment>
<dbReference type="EMBL" id="CM037157">
    <property type="protein sequence ID" value="KAH7850405.1"/>
    <property type="molecule type" value="Genomic_DNA"/>
</dbReference>
<protein>
    <submittedName>
        <fullName evidence="1">Uncharacterized protein</fullName>
    </submittedName>
</protein>
<dbReference type="Proteomes" id="UP000828048">
    <property type="component" value="Chromosome 7"/>
</dbReference>